<dbReference type="Gene3D" id="2.10.70.10">
    <property type="entry name" value="Complement Module, domain 1"/>
    <property type="match status" value="10"/>
</dbReference>
<evidence type="ECO:0000256" key="5">
    <source>
        <dbReference type="SAM" id="SignalP"/>
    </source>
</evidence>
<comment type="caution">
    <text evidence="8">The sequence shown here is derived from an EMBL/GenBank/DDBJ whole genome shotgun (WGS) entry which is preliminary data.</text>
</comment>
<dbReference type="SUPFAM" id="SSF57535">
    <property type="entry name" value="Complement control module/SCR domain"/>
    <property type="match status" value="10"/>
</dbReference>
<dbReference type="Proteomes" id="UP001152320">
    <property type="component" value="Chromosome 20"/>
</dbReference>
<keyword evidence="2" id="KW-0677">Repeat</keyword>
<feature type="signal peptide" evidence="5">
    <location>
        <begin position="1"/>
        <end position="28"/>
    </location>
</feature>
<dbReference type="PROSITE" id="PS50923">
    <property type="entry name" value="SUSHI"/>
    <property type="match status" value="10"/>
</dbReference>
<evidence type="ECO:0000256" key="4">
    <source>
        <dbReference type="PROSITE-ProRule" id="PRU00302"/>
    </source>
</evidence>
<comment type="caution">
    <text evidence="4">Lacks conserved residue(s) required for the propagation of feature annotation.</text>
</comment>
<feature type="domain" description="Sushi" evidence="7">
    <location>
        <begin position="240"/>
        <end position="298"/>
    </location>
</feature>
<feature type="domain" description="HYR" evidence="6">
    <location>
        <begin position="547"/>
        <end position="627"/>
    </location>
</feature>
<feature type="domain" description="HYR" evidence="6">
    <location>
        <begin position="34"/>
        <end position="114"/>
    </location>
</feature>
<dbReference type="SMART" id="SM00032">
    <property type="entry name" value="CCP"/>
    <property type="match status" value="10"/>
</dbReference>
<dbReference type="PANTHER" id="PTHR45656">
    <property type="entry name" value="PROTEIN CBR-CLEC-78"/>
    <property type="match status" value="1"/>
</dbReference>
<feature type="chain" id="PRO_5040298482" evidence="5">
    <location>
        <begin position="29"/>
        <end position="1040"/>
    </location>
</feature>
<feature type="domain" description="Sushi" evidence="7">
    <location>
        <begin position="364"/>
        <end position="422"/>
    </location>
</feature>
<evidence type="ECO:0000313" key="9">
    <source>
        <dbReference type="Proteomes" id="UP001152320"/>
    </source>
</evidence>
<dbReference type="CDD" id="cd00033">
    <property type="entry name" value="CCP"/>
    <property type="match status" value="10"/>
</dbReference>
<evidence type="ECO:0000256" key="1">
    <source>
        <dbReference type="ARBA" id="ARBA00022729"/>
    </source>
</evidence>
<evidence type="ECO:0000313" key="8">
    <source>
        <dbReference type="EMBL" id="KAJ8023180.1"/>
    </source>
</evidence>
<feature type="domain" description="HYR" evidence="6">
    <location>
        <begin position="744"/>
        <end position="827"/>
    </location>
</feature>
<accession>A0A9Q1BE15</accession>
<feature type="disulfide bond" evidence="4">
    <location>
        <begin position="331"/>
        <end position="358"/>
    </location>
</feature>
<dbReference type="Pfam" id="PF00084">
    <property type="entry name" value="Sushi"/>
    <property type="match status" value="10"/>
</dbReference>
<dbReference type="InterPro" id="IPR051277">
    <property type="entry name" value="SEZ6_CSMD_C4BPB_Regulators"/>
</dbReference>
<feature type="disulfide bond" evidence="4">
    <location>
        <begin position="393"/>
        <end position="420"/>
    </location>
</feature>
<sequence length="1040" mass="114523">MVLSNHRQLASALLIAFMLSLEIRLSSSAARNRRESNGTLFAYCPPSRVVNATRLPKRVWWSPPEVHHRLVQSVRRMGLSPGSLFQEGRHTVIYEAHGFDGTNARCEIVFTINAVQMCQRVTPIPPTTMHCSNTNMAHSTCTFSCPSGYHLLGSSSVTCRTSGEWFGTFPICRPVRVQRCQNAIPIPPTNKLCTNDNMVHSTCTFSCPIGYQLLGSSSVTCETSGEWSDSFPICRRTAVQQCRNVTPILPTIMSCSNNNMVYSTCTFSCPSGYDLQGPSTVTCETSGEWSSHFPICRRRAVQQCRNVTPILPTIMSCSNNNMVHSSCTFSCPSGYDLQGPSTVTCETSGEWSSHFPICRGSAVQQCRNLTPILPTIMSCSNNNMVHSTCTFSCPSGYDLQGPSNVTCEISGGWSSHFPICTRTVQQCQNAIPIPPTIMRCSNTNMVHSTCSFTCPSGLDLLGSSSVTCRTSGEWSDTFPICRRSPMQQCQDVTPTPPTIMNCSNINMVDSTCTFSCPRGYRLLGSSTVTCRPSGEWSGAFPLCRQFTESHGSLFSRCPPPRAINATALLTRVWWSTPAINHHLVRSLRRIGPPPGSLFREGEHSVIYEARGFDGTMSRCEIVFTINVQQCQDVAPTRPTFMRCSNNNVFNSVCTFSCPRGYLLLGSPSVTCGSSGLWSETFPTCTLVVCDSLPIPDHSQMRCSIPNNRQGSWCEFRCFSGYKMVGSSVRTCLSDRWSGIQPICKDLRPPTFAFCPRLIRVSSEDGTASAKVDYLEPIALDSSTVNAELVSGQPSGERFAVGIHSIHYRAEDEAGNIADCVFNIQVYDNQPPHFDFCPKSVHAFSTTLSRAVSVTYRIPTATDNASPTSLNVSRVFGGASGSLFLPGVHAIHYRATDEAGNRAYCNFYIVVKMTPCHPLNEYEHLQMKCSEHLYQIGSWCRFTCNTGFVLSGSAIRLCEKTGWSGQEAICIADTTFTADVKESTSKQDRSTPTPPNQLVTSLSQMETEVASSISIEYEFEYYEEQTSVLEQTEANQIEIIP</sequence>
<feature type="disulfide bond" evidence="4">
    <location>
        <begin position="516"/>
        <end position="543"/>
    </location>
</feature>
<feature type="domain" description="Sushi" evidence="7">
    <location>
        <begin position="913"/>
        <end position="971"/>
    </location>
</feature>
<evidence type="ECO:0000256" key="3">
    <source>
        <dbReference type="ARBA" id="ARBA00023157"/>
    </source>
</evidence>
<feature type="domain" description="HYR" evidence="6">
    <location>
        <begin position="828"/>
        <end position="912"/>
    </location>
</feature>
<feature type="disulfide bond" evidence="4">
    <location>
        <begin position="657"/>
        <end position="684"/>
    </location>
</feature>
<feature type="domain" description="Sushi" evidence="7">
    <location>
        <begin position="116"/>
        <end position="174"/>
    </location>
</feature>
<feature type="disulfide bond" evidence="4">
    <location>
        <begin position="454"/>
        <end position="481"/>
    </location>
</feature>
<dbReference type="AlphaFoldDB" id="A0A9Q1BE15"/>
<reference evidence="8" key="1">
    <citation type="submission" date="2021-10" db="EMBL/GenBank/DDBJ databases">
        <title>Tropical sea cucumber genome reveals ecological adaptation and Cuvierian tubules defense mechanism.</title>
        <authorList>
            <person name="Chen T."/>
        </authorList>
    </citation>
    <scope>NUCLEOTIDE SEQUENCE</scope>
    <source>
        <strain evidence="8">Nanhai2018</strain>
        <tissue evidence="8">Muscle</tissue>
    </source>
</reference>
<evidence type="ECO:0000256" key="2">
    <source>
        <dbReference type="ARBA" id="ARBA00022737"/>
    </source>
</evidence>
<name>A0A9Q1BE15_HOLLE</name>
<dbReference type="EMBL" id="JAIZAY010000020">
    <property type="protein sequence ID" value="KAJ8023180.1"/>
    <property type="molecule type" value="Genomic_DNA"/>
</dbReference>
<keyword evidence="9" id="KW-1185">Reference proteome</keyword>
<dbReference type="PROSITE" id="PS50825">
    <property type="entry name" value="HYR"/>
    <property type="match status" value="4"/>
</dbReference>
<protein>
    <submittedName>
        <fullName evidence="8">p-selectin</fullName>
    </submittedName>
</protein>
<evidence type="ECO:0000259" key="7">
    <source>
        <dbReference type="PROSITE" id="PS50923"/>
    </source>
</evidence>
<evidence type="ECO:0000259" key="6">
    <source>
        <dbReference type="PROSITE" id="PS50825"/>
    </source>
</evidence>
<feature type="domain" description="Sushi" evidence="7">
    <location>
        <begin position="178"/>
        <end position="236"/>
    </location>
</feature>
<keyword evidence="1 5" id="KW-0732">Signal</keyword>
<feature type="disulfide bond" evidence="4">
    <location>
        <begin position="145"/>
        <end position="172"/>
    </location>
</feature>
<keyword evidence="4" id="KW-0768">Sushi</keyword>
<feature type="disulfide bond" evidence="4">
    <location>
        <begin position="207"/>
        <end position="234"/>
    </location>
</feature>
<feature type="domain" description="Sushi" evidence="7">
    <location>
        <begin position="687"/>
        <end position="745"/>
    </location>
</feature>
<feature type="disulfide bond" evidence="4">
    <location>
        <begin position="269"/>
        <end position="296"/>
    </location>
</feature>
<feature type="domain" description="Sushi" evidence="7">
    <location>
        <begin position="302"/>
        <end position="360"/>
    </location>
</feature>
<keyword evidence="3 4" id="KW-1015">Disulfide bond</keyword>
<dbReference type="OrthoDB" id="406096at2759"/>
<dbReference type="Pfam" id="PF02494">
    <property type="entry name" value="HYR"/>
    <property type="match status" value="2"/>
</dbReference>
<gene>
    <name evidence="8" type="ORF">HOLleu_38285</name>
</gene>
<dbReference type="InterPro" id="IPR003410">
    <property type="entry name" value="HYR_dom"/>
</dbReference>
<feature type="domain" description="Sushi" evidence="7">
    <location>
        <begin position="628"/>
        <end position="686"/>
    </location>
</feature>
<feature type="domain" description="Sushi" evidence="7">
    <location>
        <begin position="487"/>
        <end position="545"/>
    </location>
</feature>
<dbReference type="InterPro" id="IPR000436">
    <property type="entry name" value="Sushi_SCR_CCP_dom"/>
</dbReference>
<dbReference type="PANTHER" id="PTHR45656:SF4">
    <property type="entry name" value="PROTEIN CBR-CLEC-78"/>
    <property type="match status" value="1"/>
</dbReference>
<proteinExistence type="predicted"/>
<dbReference type="InterPro" id="IPR035976">
    <property type="entry name" value="Sushi/SCR/CCP_sf"/>
</dbReference>
<organism evidence="8 9">
    <name type="scientific">Holothuria leucospilota</name>
    <name type="common">Black long sea cucumber</name>
    <name type="synonym">Mertensiothuria leucospilota</name>
    <dbReference type="NCBI Taxonomy" id="206669"/>
    <lineage>
        <taxon>Eukaryota</taxon>
        <taxon>Metazoa</taxon>
        <taxon>Echinodermata</taxon>
        <taxon>Eleutherozoa</taxon>
        <taxon>Echinozoa</taxon>
        <taxon>Holothuroidea</taxon>
        <taxon>Aspidochirotacea</taxon>
        <taxon>Aspidochirotida</taxon>
        <taxon>Holothuriidae</taxon>
        <taxon>Holothuria</taxon>
    </lineage>
</organism>
<feature type="domain" description="Sushi" evidence="7">
    <location>
        <begin position="425"/>
        <end position="483"/>
    </location>
</feature>